<dbReference type="GO" id="GO:0000272">
    <property type="term" value="P:polysaccharide catabolic process"/>
    <property type="evidence" value="ECO:0007669"/>
    <property type="project" value="UniProtKB-KW"/>
</dbReference>
<evidence type="ECO:0000256" key="7">
    <source>
        <dbReference type="ARBA" id="ARBA00022525"/>
    </source>
</evidence>
<dbReference type="EMBL" id="AAYY01000002">
    <property type="protein sequence ID" value="EDP45009.1"/>
    <property type="molecule type" value="Genomic_DNA"/>
</dbReference>
<proteinExistence type="inferred from homology"/>
<feature type="chain" id="PRO_5002724995" description="chitin deacetylase" evidence="23">
    <location>
        <begin position="23"/>
        <end position="424"/>
    </location>
</feature>
<dbReference type="EC" id="3.5.1.41" evidence="20"/>
<evidence type="ECO:0000256" key="22">
    <source>
        <dbReference type="SAM" id="MobiDB-lite"/>
    </source>
</evidence>
<dbReference type="Proteomes" id="UP000008837">
    <property type="component" value="Unassembled WGS sequence"/>
</dbReference>
<evidence type="ECO:0000256" key="6">
    <source>
        <dbReference type="ARBA" id="ARBA00022512"/>
    </source>
</evidence>
<dbReference type="FunFam" id="3.20.20.370:FF:000004">
    <property type="entry name" value="Related to Chitin deacetylase"/>
    <property type="match status" value="1"/>
</dbReference>
<dbReference type="GO" id="GO:0046872">
    <property type="term" value="F:metal ion binding"/>
    <property type="evidence" value="ECO:0007669"/>
    <property type="project" value="UniProtKB-KW"/>
</dbReference>
<evidence type="ECO:0000256" key="18">
    <source>
        <dbReference type="ARBA" id="ARBA00023316"/>
    </source>
</evidence>
<keyword evidence="14" id="KW-0325">Glycoprotein</keyword>
<dbReference type="STRING" id="425265.A8PV14"/>
<dbReference type="CDD" id="cd10952">
    <property type="entry name" value="CE4_MrCDA_like"/>
    <property type="match status" value="1"/>
</dbReference>
<evidence type="ECO:0000256" key="17">
    <source>
        <dbReference type="ARBA" id="ARBA00023288"/>
    </source>
</evidence>
<sequence>MRFTSAVSSGAIFSVSALLASAHVGPGLVYHDNGAKKLESRDYHMGRFMARARPSNAAQMAKVSDPTKECSYYGLPESSELSSAYPRDGTIATIVDGDEQAKQVWQEIQSSGVIPHGASPKAGTQDHMGLSPNALSQYDTNSDPDCWWSATRCTSPKKSKLSHDIVTCPEPSTWGLTFDDGPNCSHNAFYDFLKEKKIRASLFYIGLNVKNWPLQAQRGLADGHDICVHTWSHHYMTTLSDEQVFAELYYTMRIIKDVVGVTPQCWRPPFGDVDNRVRAIADGLGLRTIIWSDDTNDWNIKPSGELPKSKIDRNYEDIINKGKDGSGVVVLSHEIRADTMNEFMEMYPKIQQAYKHVVPLTACMNVSHPYAENNISYRSFAEYTSGNIRAKGLPSLKDMSVNPKSKLQITPVSKQKSGFSPSSK</sequence>
<dbReference type="RefSeq" id="XP_001732223.1">
    <property type="nucleotide sequence ID" value="XM_001732171.1"/>
</dbReference>
<dbReference type="KEGG" id="mgl:MGL_0816"/>
<keyword evidence="10 23" id="KW-0732">Signal</keyword>
<comment type="caution">
    <text evidence="25">The sequence shown here is derived from an EMBL/GenBank/DDBJ whole genome shotgun (WGS) entry which is preliminary data.</text>
</comment>
<evidence type="ECO:0000256" key="12">
    <source>
        <dbReference type="ARBA" id="ARBA00023024"/>
    </source>
</evidence>
<dbReference type="AlphaFoldDB" id="A8PV14"/>
<keyword evidence="26" id="KW-1185">Reference proteome</keyword>
<dbReference type="OrthoDB" id="407355at2759"/>
<dbReference type="OMA" id="HNAYFDY"/>
<evidence type="ECO:0000256" key="8">
    <source>
        <dbReference type="ARBA" id="ARBA00022622"/>
    </source>
</evidence>
<keyword evidence="19" id="KW-0624">Polysaccharide degradation</keyword>
<dbReference type="GO" id="GO:0071555">
    <property type="term" value="P:cell wall organization"/>
    <property type="evidence" value="ECO:0007669"/>
    <property type="project" value="UniProtKB-KW"/>
</dbReference>
<name>A8PV14_MALGO</name>
<accession>A8PV14</accession>
<dbReference type="PANTHER" id="PTHR10587">
    <property type="entry name" value="GLYCOSYL TRANSFERASE-RELATED"/>
    <property type="match status" value="1"/>
</dbReference>
<evidence type="ECO:0000256" key="23">
    <source>
        <dbReference type="SAM" id="SignalP"/>
    </source>
</evidence>
<dbReference type="InParanoid" id="A8PV14"/>
<dbReference type="GO" id="GO:0009272">
    <property type="term" value="P:fungal-type cell wall biogenesis"/>
    <property type="evidence" value="ECO:0007669"/>
    <property type="project" value="UniProtKB-ARBA"/>
</dbReference>
<dbReference type="PANTHER" id="PTHR10587:SF98">
    <property type="entry name" value="CHITIN DEACETYLASE"/>
    <property type="match status" value="1"/>
</dbReference>
<keyword evidence="11" id="KW-0378">Hydrolase</keyword>
<comment type="catalytic activity">
    <reaction evidence="21">
        <text>[(1-&gt;4)-N-acetyl-beta-D-glucosaminyl](n) + n H2O = chitosan + n acetate</text>
        <dbReference type="Rhea" id="RHEA:10464"/>
        <dbReference type="Rhea" id="RHEA-COMP:9593"/>
        <dbReference type="Rhea" id="RHEA-COMP:9597"/>
        <dbReference type="ChEBI" id="CHEBI:15377"/>
        <dbReference type="ChEBI" id="CHEBI:17029"/>
        <dbReference type="ChEBI" id="CHEBI:30089"/>
        <dbReference type="ChEBI" id="CHEBI:57704"/>
        <dbReference type="EC" id="3.5.1.41"/>
    </reaction>
    <physiologicalReaction direction="left-to-right" evidence="21">
        <dbReference type="Rhea" id="RHEA:10465"/>
    </physiologicalReaction>
</comment>
<evidence type="ECO:0000256" key="13">
    <source>
        <dbReference type="ARBA" id="ARBA00023136"/>
    </source>
</evidence>
<dbReference type="GO" id="GO:0098552">
    <property type="term" value="C:side of membrane"/>
    <property type="evidence" value="ECO:0007669"/>
    <property type="project" value="UniProtKB-KW"/>
</dbReference>
<dbReference type="VEuPathDB" id="FungiDB:MGL_0816"/>
<dbReference type="GO" id="GO:0004099">
    <property type="term" value="F:chitin deacetylase activity"/>
    <property type="evidence" value="ECO:0007669"/>
    <property type="project" value="UniProtKB-EC"/>
</dbReference>
<evidence type="ECO:0000256" key="9">
    <source>
        <dbReference type="ARBA" id="ARBA00022723"/>
    </source>
</evidence>
<dbReference type="InterPro" id="IPR050248">
    <property type="entry name" value="Polysacc_deacetylase_ArnD"/>
</dbReference>
<keyword evidence="16" id="KW-0170">Cobalt</keyword>
<keyword evidence="6" id="KW-0134">Cell wall</keyword>
<evidence type="ECO:0000256" key="4">
    <source>
        <dbReference type="ARBA" id="ARBA00010973"/>
    </source>
</evidence>
<dbReference type="SUPFAM" id="SSF88713">
    <property type="entry name" value="Glycoside hydrolase/deacetylase"/>
    <property type="match status" value="1"/>
</dbReference>
<dbReference type="Pfam" id="PF01522">
    <property type="entry name" value="Polysacc_deac_1"/>
    <property type="match status" value="1"/>
</dbReference>
<keyword evidence="8" id="KW-0336">GPI-anchor</keyword>
<evidence type="ECO:0000313" key="25">
    <source>
        <dbReference type="EMBL" id="EDP45009.1"/>
    </source>
</evidence>
<gene>
    <name evidence="25" type="ORF">MGL_0816</name>
</gene>
<organism evidence="25 26">
    <name type="scientific">Malassezia globosa (strain ATCC MYA-4612 / CBS 7966)</name>
    <name type="common">Dandruff-associated fungus</name>
    <dbReference type="NCBI Taxonomy" id="425265"/>
    <lineage>
        <taxon>Eukaryota</taxon>
        <taxon>Fungi</taxon>
        <taxon>Dikarya</taxon>
        <taxon>Basidiomycota</taxon>
        <taxon>Ustilaginomycotina</taxon>
        <taxon>Malasseziomycetes</taxon>
        <taxon>Malasseziales</taxon>
        <taxon>Malasseziaceae</taxon>
        <taxon>Malassezia</taxon>
    </lineage>
</organism>
<dbReference type="InterPro" id="IPR011330">
    <property type="entry name" value="Glyco_hydro/deAcase_b/a-brl"/>
</dbReference>
<evidence type="ECO:0000256" key="2">
    <source>
        <dbReference type="ARBA" id="ARBA00004191"/>
    </source>
</evidence>
<evidence type="ECO:0000256" key="1">
    <source>
        <dbReference type="ARBA" id="ARBA00001941"/>
    </source>
</evidence>
<keyword evidence="5" id="KW-1003">Cell membrane</keyword>
<dbReference type="GeneID" id="5856529"/>
<keyword evidence="7" id="KW-0964">Secreted</keyword>
<protein>
    <recommendedName>
        <fullName evidence="20">chitin deacetylase</fullName>
        <ecNumber evidence="20">3.5.1.41</ecNumber>
    </recommendedName>
</protein>
<dbReference type="PROSITE" id="PS51677">
    <property type="entry name" value="NODB"/>
    <property type="match status" value="1"/>
</dbReference>
<comment type="subcellular location">
    <subcellularLocation>
        <location evidence="3">Cell membrane</location>
        <topology evidence="3">Lipid-anchor</topology>
        <topology evidence="3">GPI-anchor</topology>
    </subcellularLocation>
    <subcellularLocation>
        <location evidence="2">Secreted</location>
        <location evidence="2">Cell wall</location>
    </subcellularLocation>
</comment>
<reference evidence="25 26" key="1">
    <citation type="journal article" date="2007" name="Proc. Natl. Acad. Sci. U.S.A.">
        <title>Dandruff-associated Malassezia genomes reveal convergent and divergent virulence traits shared with plant and human fungal pathogens.</title>
        <authorList>
            <person name="Xu J."/>
            <person name="Saunders C.W."/>
            <person name="Hu P."/>
            <person name="Grant R.A."/>
            <person name="Boekhout T."/>
            <person name="Kuramae E.E."/>
            <person name="Kronstad J.W."/>
            <person name="Deangelis Y.M."/>
            <person name="Reeder N.L."/>
            <person name="Johnstone K.R."/>
            <person name="Leland M."/>
            <person name="Fieno A.M."/>
            <person name="Begley W.M."/>
            <person name="Sun Y."/>
            <person name="Lacey M.P."/>
            <person name="Chaudhary T."/>
            <person name="Keough T."/>
            <person name="Chu L."/>
            <person name="Sears R."/>
            <person name="Yuan B."/>
            <person name="Dawson T.L.Jr."/>
        </authorList>
    </citation>
    <scope>NUCLEOTIDE SEQUENCE [LARGE SCALE GENOMIC DNA]</scope>
    <source>
        <strain evidence="26">ATCC MYA-4612 / CBS 7966</strain>
    </source>
</reference>
<evidence type="ECO:0000256" key="21">
    <source>
        <dbReference type="ARBA" id="ARBA00048494"/>
    </source>
</evidence>
<evidence type="ECO:0000256" key="3">
    <source>
        <dbReference type="ARBA" id="ARBA00004609"/>
    </source>
</evidence>
<dbReference type="GO" id="GO:0005886">
    <property type="term" value="C:plasma membrane"/>
    <property type="evidence" value="ECO:0007669"/>
    <property type="project" value="UniProtKB-SubCell"/>
</dbReference>
<keyword evidence="9" id="KW-0479">Metal-binding</keyword>
<evidence type="ECO:0000259" key="24">
    <source>
        <dbReference type="PROSITE" id="PS51677"/>
    </source>
</evidence>
<evidence type="ECO:0000313" key="26">
    <source>
        <dbReference type="Proteomes" id="UP000008837"/>
    </source>
</evidence>
<comment type="cofactor">
    <cofactor evidence="1">
        <name>Co(2+)</name>
        <dbReference type="ChEBI" id="CHEBI:48828"/>
    </cofactor>
</comment>
<keyword evidence="18" id="KW-0961">Cell wall biogenesis/degradation</keyword>
<evidence type="ECO:0000256" key="20">
    <source>
        <dbReference type="ARBA" id="ARBA00024056"/>
    </source>
</evidence>
<dbReference type="GO" id="GO:0006032">
    <property type="term" value="P:chitin catabolic process"/>
    <property type="evidence" value="ECO:0007669"/>
    <property type="project" value="UniProtKB-KW"/>
</dbReference>
<evidence type="ECO:0000256" key="19">
    <source>
        <dbReference type="ARBA" id="ARBA00023326"/>
    </source>
</evidence>
<keyword evidence="15" id="KW-0119">Carbohydrate metabolism</keyword>
<keyword evidence="17" id="KW-0449">Lipoprotein</keyword>
<evidence type="ECO:0000256" key="11">
    <source>
        <dbReference type="ARBA" id="ARBA00022801"/>
    </source>
</evidence>
<comment type="similarity">
    <text evidence="4">Belongs to the polysaccharide deacetylase family.</text>
</comment>
<feature type="region of interest" description="Disordered" evidence="22">
    <location>
        <begin position="404"/>
        <end position="424"/>
    </location>
</feature>
<feature type="domain" description="NodB homology" evidence="24">
    <location>
        <begin position="172"/>
        <end position="358"/>
    </location>
</feature>
<dbReference type="Gene3D" id="3.20.20.370">
    <property type="entry name" value="Glycoside hydrolase/deacetylase"/>
    <property type="match status" value="1"/>
</dbReference>
<evidence type="ECO:0000256" key="14">
    <source>
        <dbReference type="ARBA" id="ARBA00023180"/>
    </source>
</evidence>
<evidence type="ECO:0000256" key="16">
    <source>
        <dbReference type="ARBA" id="ARBA00023285"/>
    </source>
</evidence>
<evidence type="ECO:0000256" key="5">
    <source>
        <dbReference type="ARBA" id="ARBA00022475"/>
    </source>
</evidence>
<feature type="signal peptide" evidence="23">
    <location>
        <begin position="1"/>
        <end position="22"/>
    </location>
</feature>
<evidence type="ECO:0000256" key="15">
    <source>
        <dbReference type="ARBA" id="ARBA00023277"/>
    </source>
</evidence>
<evidence type="ECO:0000256" key="10">
    <source>
        <dbReference type="ARBA" id="ARBA00022729"/>
    </source>
</evidence>
<dbReference type="InterPro" id="IPR002509">
    <property type="entry name" value="NODB_dom"/>
</dbReference>
<keyword evidence="12" id="KW-0146">Chitin degradation</keyword>
<keyword evidence="13" id="KW-0472">Membrane</keyword>